<dbReference type="SUPFAM" id="SSF50729">
    <property type="entry name" value="PH domain-like"/>
    <property type="match status" value="1"/>
</dbReference>
<evidence type="ECO:0000313" key="4">
    <source>
        <dbReference type="WBParaSite" id="SSLN_0002040801-mRNA-1"/>
    </source>
</evidence>
<dbReference type="InterPro" id="IPR011993">
    <property type="entry name" value="PH-like_dom_sf"/>
</dbReference>
<reference evidence="4" key="1">
    <citation type="submission" date="2016-06" db="UniProtKB">
        <authorList>
            <consortium name="WormBaseParasite"/>
        </authorList>
    </citation>
    <scope>IDENTIFICATION</scope>
</reference>
<protein>
    <submittedName>
        <fullName evidence="4">PH domain-containing protein</fullName>
    </submittedName>
</protein>
<sequence length="184" mass="20407">MGMLTPTATSVPADSFNSYAQLQSSSFPQIACDSSPFSNTGSVGTIFPNCPRPCDLYAPSDPILQSMPHLGYTHVPGSTDLLNQNPPLQPSSLDDLAQPLNNFTVRDCQIICLNKPKPYTFLMRGLQWTTVVERLFFVEHESERHEWLQAIQLVANRLRSESEGPTSICQVDLADDVVLDLPQR</sequence>
<dbReference type="EMBL" id="UYSU01048653">
    <property type="protein sequence ID" value="VDM06063.1"/>
    <property type="molecule type" value="Genomic_DNA"/>
</dbReference>
<evidence type="ECO:0000259" key="1">
    <source>
        <dbReference type="Pfam" id="PF00169"/>
    </source>
</evidence>
<reference evidence="2 3" key="2">
    <citation type="submission" date="2018-11" db="EMBL/GenBank/DDBJ databases">
        <authorList>
            <consortium name="Pathogen Informatics"/>
        </authorList>
    </citation>
    <scope>NUCLEOTIDE SEQUENCE [LARGE SCALE GENOMIC DNA]</scope>
    <source>
        <strain evidence="2 3">NST_G2</strain>
    </source>
</reference>
<evidence type="ECO:0000313" key="2">
    <source>
        <dbReference type="EMBL" id="VDM06063.1"/>
    </source>
</evidence>
<dbReference type="STRING" id="70667.A0A183TT78"/>
<evidence type="ECO:0000313" key="3">
    <source>
        <dbReference type="Proteomes" id="UP000275846"/>
    </source>
</evidence>
<gene>
    <name evidence="2" type="ORF">SSLN_LOCUS19677</name>
</gene>
<dbReference type="Proteomes" id="UP000275846">
    <property type="component" value="Unassembled WGS sequence"/>
</dbReference>
<dbReference type="AlphaFoldDB" id="A0A183TT78"/>
<keyword evidence="3" id="KW-1185">Reference proteome</keyword>
<organism evidence="4">
    <name type="scientific">Schistocephalus solidus</name>
    <name type="common">Tapeworm</name>
    <dbReference type="NCBI Taxonomy" id="70667"/>
    <lineage>
        <taxon>Eukaryota</taxon>
        <taxon>Metazoa</taxon>
        <taxon>Spiralia</taxon>
        <taxon>Lophotrochozoa</taxon>
        <taxon>Platyhelminthes</taxon>
        <taxon>Cestoda</taxon>
        <taxon>Eucestoda</taxon>
        <taxon>Diphyllobothriidea</taxon>
        <taxon>Diphyllobothriidae</taxon>
        <taxon>Schistocephalus</taxon>
    </lineage>
</organism>
<proteinExistence type="predicted"/>
<feature type="domain" description="PH" evidence="1">
    <location>
        <begin position="97"/>
        <end position="154"/>
    </location>
</feature>
<dbReference type="Pfam" id="PF00169">
    <property type="entry name" value="PH"/>
    <property type="match status" value="1"/>
</dbReference>
<dbReference type="Gene3D" id="2.30.29.30">
    <property type="entry name" value="Pleckstrin-homology domain (PH domain)/Phosphotyrosine-binding domain (PTB)"/>
    <property type="match status" value="1"/>
</dbReference>
<dbReference type="InterPro" id="IPR001849">
    <property type="entry name" value="PH_domain"/>
</dbReference>
<name>A0A183TT78_SCHSO</name>
<dbReference type="FunFam" id="2.30.29.30:FF:000027">
    <property type="entry name" value="Non-specific serine/threonine protein kinase"/>
    <property type="match status" value="1"/>
</dbReference>
<accession>A0A183TT78</accession>
<dbReference type="OrthoDB" id="6287101at2759"/>
<dbReference type="WBParaSite" id="SSLN_0002040801-mRNA-1">
    <property type="protein sequence ID" value="SSLN_0002040801-mRNA-1"/>
    <property type="gene ID" value="SSLN_0002040801"/>
</dbReference>